<keyword evidence="3" id="KW-1185">Reference proteome</keyword>
<evidence type="ECO:0000313" key="3">
    <source>
        <dbReference type="Proteomes" id="UP000525923"/>
    </source>
</evidence>
<dbReference type="InterPro" id="IPR018745">
    <property type="entry name" value="MpsC"/>
</dbReference>
<dbReference type="RefSeq" id="WP_135502460.1">
    <property type="nucleotide sequence ID" value="NZ_CP181055.1"/>
</dbReference>
<feature type="domain" description="Na+-translocating membrane potential-generating system MpsC" evidence="1">
    <location>
        <begin position="5"/>
        <end position="111"/>
    </location>
</feature>
<proteinExistence type="predicted"/>
<evidence type="ECO:0000259" key="1">
    <source>
        <dbReference type="Pfam" id="PF10057"/>
    </source>
</evidence>
<dbReference type="Pfam" id="PF10057">
    <property type="entry name" value="MpsC"/>
    <property type="match status" value="1"/>
</dbReference>
<dbReference type="Proteomes" id="UP000525923">
    <property type="component" value="Unassembled WGS sequence"/>
</dbReference>
<name>A0A7W8FS69_9BACL</name>
<dbReference type="EMBL" id="JACHHE010000002">
    <property type="protein sequence ID" value="MBB5179753.1"/>
    <property type="molecule type" value="Genomic_DNA"/>
</dbReference>
<accession>A0A7W8FS69</accession>
<dbReference type="AlphaFoldDB" id="A0A7W8FS69"/>
<comment type="caution">
    <text evidence="2">The sequence shown here is derived from an EMBL/GenBank/DDBJ whole genome shotgun (WGS) entry which is preliminary data.</text>
</comment>
<evidence type="ECO:0000313" key="2">
    <source>
        <dbReference type="EMBL" id="MBB5179753.1"/>
    </source>
</evidence>
<reference evidence="2 3" key="1">
    <citation type="submission" date="2020-08" db="EMBL/GenBank/DDBJ databases">
        <title>Genomic Encyclopedia of Type Strains, Phase IV (KMG-IV): sequencing the most valuable type-strain genomes for metagenomic binning, comparative biology and taxonomic classification.</title>
        <authorList>
            <person name="Goeker M."/>
        </authorList>
    </citation>
    <scope>NUCLEOTIDE SEQUENCE [LARGE SCALE GENOMIC DNA]</scope>
    <source>
        <strain evidence="2 3">DSM 15895</strain>
    </source>
</reference>
<organism evidence="2 3">
    <name type="scientific">Planococcus koreensis</name>
    <dbReference type="NCBI Taxonomy" id="112331"/>
    <lineage>
        <taxon>Bacteria</taxon>
        <taxon>Bacillati</taxon>
        <taxon>Bacillota</taxon>
        <taxon>Bacilli</taxon>
        <taxon>Bacillales</taxon>
        <taxon>Caryophanaceae</taxon>
        <taxon>Planococcus</taxon>
    </lineage>
</organism>
<sequence>MAAERTMEKEIGSFISTRLRNYFGKGPASVYVAVNSPFIAIQLRGFLAPAEKILLRQNEFRRVLEIRELLMKDLKPEIAMEVRKLCGFSTNEMYIDWNLEEQTGLILVVLDSGSGKGECKWPLEIDEHAFRDTLQQISDKTYKQPEETEIFWLNHRTVLLRHSGIFMKIEKELIKAGFSEELKLVKRPLERTLLRQLVWKAAVSRDVQEVFIDWHLEEDKGYIVLLLENHEKR</sequence>
<gene>
    <name evidence="2" type="ORF">HNQ44_001177</name>
</gene>
<protein>
    <submittedName>
        <fullName evidence="2">Uncharacterized protein YbcI</fullName>
    </submittedName>
</protein>
<dbReference type="OrthoDB" id="2677857at2"/>